<dbReference type="Proteomes" id="UP000887226">
    <property type="component" value="Unassembled WGS sequence"/>
</dbReference>
<gene>
    <name evidence="1" type="ORF">BJ878DRAFT_450109</name>
</gene>
<organism evidence="1 2">
    <name type="scientific">Calycina marina</name>
    <dbReference type="NCBI Taxonomy" id="1763456"/>
    <lineage>
        <taxon>Eukaryota</taxon>
        <taxon>Fungi</taxon>
        <taxon>Dikarya</taxon>
        <taxon>Ascomycota</taxon>
        <taxon>Pezizomycotina</taxon>
        <taxon>Leotiomycetes</taxon>
        <taxon>Helotiales</taxon>
        <taxon>Pezizellaceae</taxon>
        <taxon>Calycina</taxon>
    </lineage>
</organism>
<accession>A0A9P7YUC3</accession>
<dbReference type="EMBL" id="MU254584">
    <property type="protein sequence ID" value="KAG9240109.1"/>
    <property type="molecule type" value="Genomic_DNA"/>
</dbReference>
<keyword evidence="2" id="KW-1185">Reference proteome</keyword>
<name>A0A9P7YUC3_9HELO</name>
<sequence length="259" mass="28572">MATPWPKVTAWPNDIREHAIYLSDYLRKALVCIDSAEDQPVPKPLVKTMIAAMSVLIAKFQNTPDVSAVMQAITTIQSDLKTTAETVQSTAMRIQQNTVTHQQIAILSQETNQAVKEAAETRRTTTELLQETNDIAKATNDIAKAILSTPSPKALYASVLSSNAAPLSKPITISTKTSSFIQAQREIIVKITDTSTIESRRAKNPRNLQNHVDRAIEQSRNKHIERIRVASANQLKSGDLSIKTSNRNDAEALKQFAND</sequence>
<proteinExistence type="predicted"/>
<evidence type="ECO:0000313" key="2">
    <source>
        <dbReference type="Proteomes" id="UP000887226"/>
    </source>
</evidence>
<dbReference type="AlphaFoldDB" id="A0A9P7YUC3"/>
<evidence type="ECO:0000313" key="1">
    <source>
        <dbReference type="EMBL" id="KAG9240109.1"/>
    </source>
</evidence>
<comment type="caution">
    <text evidence="1">The sequence shown here is derived from an EMBL/GenBank/DDBJ whole genome shotgun (WGS) entry which is preliminary data.</text>
</comment>
<feature type="non-terminal residue" evidence="1">
    <location>
        <position position="259"/>
    </location>
</feature>
<protein>
    <submittedName>
        <fullName evidence="1">Uncharacterized protein</fullName>
    </submittedName>
</protein>
<reference evidence="1" key="1">
    <citation type="journal article" date="2021" name="IMA Fungus">
        <title>Genomic characterization of three marine fungi, including Emericellopsis atlantica sp. nov. with signatures of a generalist lifestyle and marine biomass degradation.</title>
        <authorList>
            <person name="Hagestad O.C."/>
            <person name="Hou L."/>
            <person name="Andersen J.H."/>
            <person name="Hansen E.H."/>
            <person name="Altermark B."/>
            <person name="Li C."/>
            <person name="Kuhnert E."/>
            <person name="Cox R.J."/>
            <person name="Crous P.W."/>
            <person name="Spatafora J.W."/>
            <person name="Lail K."/>
            <person name="Amirebrahimi M."/>
            <person name="Lipzen A."/>
            <person name="Pangilinan J."/>
            <person name="Andreopoulos W."/>
            <person name="Hayes R.D."/>
            <person name="Ng V."/>
            <person name="Grigoriev I.V."/>
            <person name="Jackson S.A."/>
            <person name="Sutton T.D.S."/>
            <person name="Dobson A.D.W."/>
            <person name="Rama T."/>
        </authorList>
    </citation>
    <scope>NUCLEOTIDE SEQUENCE</scope>
    <source>
        <strain evidence="1">TRa3180A</strain>
    </source>
</reference>
<dbReference type="OrthoDB" id="3528085at2759"/>